<keyword evidence="4" id="KW-1185">Reference proteome</keyword>
<dbReference type="OrthoDB" id="411372at2759"/>
<dbReference type="Gene3D" id="2.20.28.10">
    <property type="match status" value="1"/>
</dbReference>
<feature type="compositionally biased region" description="Acidic residues" evidence="1">
    <location>
        <begin position="147"/>
        <end position="167"/>
    </location>
</feature>
<accession>A0A9W9HX62</accession>
<dbReference type="InterPro" id="IPR039512">
    <property type="entry name" value="RCHY1_zinc-ribbon"/>
</dbReference>
<dbReference type="Pfam" id="PF14599">
    <property type="entry name" value="zinc_ribbon_6"/>
    <property type="match status" value="1"/>
</dbReference>
<comment type="caution">
    <text evidence="3">The sequence shown here is derived from an EMBL/GenBank/DDBJ whole genome shotgun (WGS) entry which is preliminary data.</text>
</comment>
<evidence type="ECO:0000313" key="4">
    <source>
        <dbReference type="Proteomes" id="UP001149163"/>
    </source>
</evidence>
<sequence length="199" mass="21704">MPVEFKDTKGLIYCNDCGAKSVVKYHWLGLKCDLEPATSLAALHLNANPAPSHLSVPTSADTGSDRRIVSYNMTHGRAISPVVSNYFGLPTERESEKPSSLPFFGGLPRYDGESEYGALNFLSKKLRDRYGFLAGDKAAAEATSAAAEEEEEEEAEEDDDDDDDDDAALASDSSETDEEDNEEGDDDDGVERIDLFGHR</sequence>
<feature type="compositionally biased region" description="Acidic residues" evidence="1">
    <location>
        <begin position="174"/>
        <end position="189"/>
    </location>
</feature>
<dbReference type="Proteomes" id="UP001149163">
    <property type="component" value="Unassembled WGS sequence"/>
</dbReference>
<feature type="region of interest" description="Disordered" evidence="1">
    <location>
        <begin position="138"/>
        <end position="199"/>
    </location>
</feature>
<dbReference type="EMBL" id="JAPQKN010000004">
    <property type="protein sequence ID" value="KAJ5160619.1"/>
    <property type="molecule type" value="Genomic_DNA"/>
</dbReference>
<evidence type="ECO:0000313" key="3">
    <source>
        <dbReference type="EMBL" id="KAJ5160619.1"/>
    </source>
</evidence>
<protein>
    <recommendedName>
        <fullName evidence="2">RCHY1 zinc-ribbon domain-containing protein</fullName>
    </recommendedName>
</protein>
<organism evidence="3 4">
    <name type="scientific">Penicillium canariense</name>
    <dbReference type="NCBI Taxonomy" id="189055"/>
    <lineage>
        <taxon>Eukaryota</taxon>
        <taxon>Fungi</taxon>
        <taxon>Dikarya</taxon>
        <taxon>Ascomycota</taxon>
        <taxon>Pezizomycotina</taxon>
        <taxon>Eurotiomycetes</taxon>
        <taxon>Eurotiomycetidae</taxon>
        <taxon>Eurotiales</taxon>
        <taxon>Aspergillaceae</taxon>
        <taxon>Penicillium</taxon>
    </lineage>
</organism>
<dbReference type="GeneID" id="81428923"/>
<reference evidence="3" key="2">
    <citation type="journal article" date="2023" name="IMA Fungus">
        <title>Comparative genomic study of the Penicillium genus elucidates a diverse pangenome and 15 lateral gene transfer events.</title>
        <authorList>
            <person name="Petersen C."/>
            <person name="Sorensen T."/>
            <person name="Nielsen M.R."/>
            <person name="Sondergaard T.E."/>
            <person name="Sorensen J.L."/>
            <person name="Fitzpatrick D.A."/>
            <person name="Frisvad J.C."/>
            <person name="Nielsen K.L."/>
        </authorList>
    </citation>
    <scope>NUCLEOTIDE SEQUENCE</scope>
    <source>
        <strain evidence="3">IBT 26290</strain>
    </source>
</reference>
<evidence type="ECO:0000259" key="2">
    <source>
        <dbReference type="Pfam" id="PF14599"/>
    </source>
</evidence>
<feature type="compositionally biased region" description="Basic and acidic residues" evidence="1">
    <location>
        <begin position="190"/>
        <end position="199"/>
    </location>
</feature>
<dbReference type="AlphaFoldDB" id="A0A9W9HX62"/>
<proteinExistence type="predicted"/>
<dbReference type="RefSeq" id="XP_056542176.1">
    <property type="nucleotide sequence ID" value="XM_056689747.1"/>
</dbReference>
<gene>
    <name evidence="3" type="ORF">N7482_007623</name>
</gene>
<evidence type="ECO:0000256" key="1">
    <source>
        <dbReference type="SAM" id="MobiDB-lite"/>
    </source>
</evidence>
<name>A0A9W9HX62_9EURO</name>
<reference evidence="3" key="1">
    <citation type="submission" date="2022-11" db="EMBL/GenBank/DDBJ databases">
        <authorList>
            <person name="Petersen C."/>
        </authorList>
    </citation>
    <scope>NUCLEOTIDE SEQUENCE</scope>
    <source>
        <strain evidence="3">IBT 26290</strain>
    </source>
</reference>
<feature type="domain" description="RCHY1 zinc-ribbon" evidence="2">
    <location>
        <begin position="1"/>
        <end position="33"/>
    </location>
</feature>